<dbReference type="GO" id="GO:0004020">
    <property type="term" value="F:adenylylsulfate kinase activity"/>
    <property type="evidence" value="ECO:0007669"/>
    <property type="project" value="UniProtKB-EC"/>
</dbReference>
<dbReference type="PANTHER" id="PTHR42700:SF1">
    <property type="entry name" value="SULFATE ADENYLYLTRANSFERASE"/>
    <property type="match status" value="1"/>
</dbReference>
<comment type="function">
    <text evidence="6">Catalyzes the synthesis of activated sulfate.</text>
</comment>
<dbReference type="Gene3D" id="3.40.50.300">
    <property type="entry name" value="P-loop containing nucleotide triphosphate hydrolases"/>
    <property type="match status" value="1"/>
</dbReference>
<keyword evidence="5 6" id="KW-0067">ATP-binding</keyword>
<feature type="binding site" evidence="6">
    <location>
        <begin position="290"/>
        <end position="297"/>
    </location>
    <ligand>
        <name>ATP</name>
        <dbReference type="ChEBI" id="CHEBI:30616"/>
    </ligand>
</feature>
<dbReference type="InterPro" id="IPR050512">
    <property type="entry name" value="Sulf_AdTrans/APS_kinase"/>
</dbReference>
<comment type="caution">
    <text evidence="8">The sequence shown here is derived from an EMBL/GenBank/DDBJ whole genome shotgun (WGS) entry which is preliminary data.</text>
</comment>
<evidence type="ECO:0000256" key="5">
    <source>
        <dbReference type="ARBA" id="ARBA00022840"/>
    </source>
</evidence>
<sequence>MGEALTIQVRDGTAELLGLASAANLTGLRVRLTGEGTALGEVTAGTSSRTTIVLDPGAALPPDGHDLRLVDPELVPFAALSDVAVHVEQDGGTTVVGDLVALTARTPSTFPGLDLHGRPDDLAGADVVVTDRPLLTQDIEAVRRLRTRGRPLVLVGLVGDGRPVPREILARALRAAVEPVVDTEGADPPGVRLLVLPDGPGVDPVLVRLMDQMGVARSWRARPWDSDTTSSSDGLPWLDTSAGTPWPDVLADLRRGVIPPTEVAPPDVGRELQRLHPSALSVGTVLLFTGLSGSGKSTVAAGVAAALRTEGSRRVTVLDGDRVRTLLSSGLSFSKEDREVNVRRIGYVAAEVARHGGTAVCAPIAPYASTRAEVRSMVEEAGGRFVLVHVATPLAVCEARDRKGLYARARTGRLPSFTGISDPYEEPEHPDLRLDTSTTSVEDCVAEVVGLLRRRGFVAGEA</sequence>
<reference evidence="8 9" key="1">
    <citation type="journal article" date="2017" name="Int. J. Syst. Evol. Microbiol.">
        <title>Pseudokineococcus basanitobsidens sp. nov., isolated from volcanic rock.</title>
        <authorList>
            <person name="Lee D.W."/>
            <person name="Park M.Y."/>
            <person name="Kim J.J."/>
            <person name="Kim B.S."/>
        </authorList>
    </citation>
    <scope>NUCLEOTIDE SEQUENCE [LARGE SCALE GENOMIC DNA]</scope>
    <source>
        <strain evidence="8 9">DSM 103726</strain>
    </source>
</reference>
<feature type="domain" description="APS kinase" evidence="7">
    <location>
        <begin position="283"/>
        <end position="435"/>
    </location>
</feature>
<comment type="caution">
    <text evidence="6">Lacks conserved residue(s) required for the propagation of feature annotation.</text>
</comment>
<keyword evidence="6" id="KW-0597">Phosphoprotein</keyword>
<dbReference type="CDD" id="cd02027">
    <property type="entry name" value="APSK"/>
    <property type="match status" value="1"/>
</dbReference>
<evidence type="ECO:0000313" key="9">
    <source>
        <dbReference type="Proteomes" id="UP001387100"/>
    </source>
</evidence>
<dbReference type="EC" id="2.7.1.25" evidence="2 6"/>
<comment type="similarity">
    <text evidence="6">Belongs to the APS kinase family.</text>
</comment>
<gene>
    <name evidence="6 8" type="primary">cysC</name>
    <name evidence="8" type="ORF">WDZ17_13515</name>
</gene>
<evidence type="ECO:0000256" key="2">
    <source>
        <dbReference type="ARBA" id="ARBA00012121"/>
    </source>
</evidence>
<evidence type="ECO:0000313" key="8">
    <source>
        <dbReference type="EMBL" id="MEJ5946311.1"/>
    </source>
</evidence>
<comment type="catalytic activity">
    <reaction evidence="1 6">
        <text>adenosine 5'-phosphosulfate + ATP = 3'-phosphoadenylyl sulfate + ADP + H(+)</text>
        <dbReference type="Rhea" id="RHEA:24152"/>
        <dbReference type="ChEBI" id="CHEBI:15378"/>
        <dbReference type="ChEBI" id="CHEBI:30616"/>
        <dbReference type="ChEBI" id="CHEBI:58243"/>
        <dbReference type="ChEBI" id="CHEBI:58339"/>
        <dbReference type="ChEBI" id="CHEBI:456216"/>
        <dbReference type="EC" id="2.7.1.25"/>
    </reaction>
</comment>
<dbReference type="SUPFAM" id="SSF52540">
    <property type="entry name" value="P-loop containing nucleoside triphosphate hydrolases"/>
    <property type="match status" value="1"/>
</dbReference>
<evidence type="ECO:0000256" key="4">
    <source>
        <dbReference type="ARBA" id="ARBA00022741"/>
    </source>
</evidence>
<keyword evidence="9" id="KW-1185">Reference proteome</keyword>
<dbReference type="HAMAP" id="MF_00065">
    <property type="entry name" value="Adenylyl_sulf_kinase"/>
    <property type="match status" value="1"/>
</dbReference>
<evidence type="ECO:0000259" key="7">
    <source>
        <dbReference type="Pfam" id="PF01583"/>
    </source>
</evidence>
<organism evidence="8 9">
    <name type="scientific">Pseudokineococcus basanitobsidens</name>
    <dbReference type="NCBI Taxonomy" id="1926649"/>
    <lineage>
        <taxon>Bacteria</taxon>
        <taxon>Bacillati</taxon>
        <taxon>Actinomycetota</taxon>
        <taxon>Actinomycetes</taxon>
        <taxon>Kineosporiales</taxon>
        <taxon>Kineosporiaceae</taxon>
        <taxon>Pseudokineococcus</taxon>
    </lineage>
</organism>
<dbReference type="RefSeq" id="WP_339575694.1">
    <property type="nucleotide sequence ID" value="NZ_JBBIAA010000020.1"/>
</dbReference>
<dbReference type="Proteomes" id="UP001387100">
    <property type="component" value="Unassembled WGS sequence"/>
</dbReference>
<dbReference type="Pfam" id="PF01583">
    <property type="entry name" value="APS_kinase"/>
    <property type="match status" value="1"/>
</dbReference>
<evidence type="ECO:0000256" key="3">
    <source>
        <dbReference type="ARBA" id="ARBA00022679"/>
    </source>
</evidence>
<dbReference type="InterPro" id="IPR002891">
    <property type="entry name" value="APS"/>
</dbReference>
<dbReference type="InterPro" id="IPR027417">
    <property type="entry name" value="P-loop_NTPase"/>
</dbReference>
<evidence type="ECO:0000256" key="1">
    <source>
        <dbReference type="ARBA" id="ARBA00001823"/>
    </source>
</evidence>
<dbReference type="NCBIfam" id="TIGR00455">
    <property type="entry name" value="apsK"/>
    <property type="match status" value="1"/>
</dbReference>
<dbReference type="EMBL" id="JBBIAA010000020">
    <property type="protein sequence ID" value="MEJ5946311.1"/>
    <property type="molecule type" value="Genomic_DNA"/>
</dbReference>
<evidence type="ECO:0000256" key="6">
    <source>
        <dbReference type="HAMAP-Rule" id="MF_00065"/>
    </source>
</evidence>
<keyword evidence="3 6" id="KW-0808">Transferase</keyword>
<dbReference type="PANTHER" id="PTHR42700">
    <property type="entry name" value="SULFATE ADENYLYLTRANSFERASE"/>
    <property type="match status" value="1"/>
</dbReference>
<name>A0ABU8RMN3_9ACTN</name>
<dbReference type="NCBIfam" id="NF003013">
    <property type="entry name" value="PRK03846.1"/>
    <property type="match status" value="1"/>
</dbReference>
<dbReference type="InterPro" id="IPR059117">
    <property type="entry name" value="APS_kinase_dom"/>
</dbReference>
<keyword evidence="4 6" id="KW-0547">Nucleotide-binding</keyword>
<protein>
    <recommendedName>
        <fullName evidence="2 6">Adenylyl-sulfate kinase</fullName>
        <ecNumber evidence="2 6">2.7.1.25</ecNumber>
    </recommendedName>
    <alternativeName>
        <fullName evidence="6">APS kinase</fullName>
    </alternativeName>
    <alternativeName>
        <fullName evidence="6">ATP adenosine-5'-phosphosulfate 3'-phosphotransferase</fullName>
    </alternativeName>
    <alternativeName>
        <fullName evidence="6">Adenosine-5'-phosphosulfate kinase</fullName>
    </alternativeName>
</protein>
<accession>A0ABU8RMN3</accession>
<keyword evidence="6 8" id="KW-0418">Kinase</keyword>
<comment type="pathway">
    <text evidence="6">Sulfur metabolism; hydrogen sulfide biosynthesis; sulfite from sulfate: step 2/3.</text>
</comment>
<proteinExistence type="inferred from homology"/>